<evidence type="ECO:0000313" key="1">
    <source>
        <dbReference type="EMBL" id="EAZ18280.1"/>
    </source>
</evidence>
<organism evidence="1">
    <name type="scientific">Oryza sativa subsp. japonica</name>
    <name type="common">Rice</name>
    <dbReference type="NCBI Taxonomy" id="39947"/>
    <lineage>
        <taxon>Eukaryota</taxon>
        <taxon>Viridiplantae</taxon>
        <taxon>Streptophyta</taxon>
        <taxon>Embryophyta</taxon>
        <taxon>Tracheophyta</taxon>
        <taxon>Spermatophyta</taxon>
        <taxon>Magnoliopsida</taxon>
        <taxon>Liliopsida</taxon>
        <taxon>Poales</taxon>
        <taxon>Poaceae</taxon>
        <taxon>BOP clade</taxon>
        <taxon>Oryzoideae</taxon>
        <taxon>Oryzeae</taxon>
        <taxon>Oryzinae</taxon>
        <taxon>Oryza</taxon>
        <taxon>Oryza sativa</taxon>
    </lineage>
</organism>
<gene>
    <name evidence="1" type="ORF">OsJ_33819</name>
</gene>
<protein>
    <submittedName>
        <fullName evidence="1">Uncharacterized protein</fullName>
    </submittedName>
</protein>
<reference evidence="1" key="1">
    <citation type="journal article" date="2005" name="PLoS Biol.">
        <title>The genomes of Oryza sativa: a history of duplications.</title>
        <authorList>
            <person name="Yu J."/>
            <person name="Wang J."/>
            <person name="Lin W."/>
            <person name="Li S."/>
            <person name="Li H."/>
            <person name="Zhou J."/>
            <person name="Ni P."/>
            <person name="Dong W."/>
            <person name="Hu S."/>
            <person name="Zeng C."/>
            <person name="Zhang J."/>
            <person name="Zhang Y."/>
            <person name="Li R."/>
            <person name="Xu Z."/>
            <person name="Li S."/>
            <person name="Li X."/>
            <person name="Zheng H."/>
            <person name="Cong L."/>
            <person name="Lin L."/>
            <person name="Yin J."/>
            <person name="Geng J."/>
            <person name="Li G."/>
            <person name="Shi J."/>
            <person name="Liu J."/>
            <person name="Lv H."/>
            <person name="Li J."/>
            <person name="Wang J."/>
            <person name="Deng Y."/>
            <person name="Ran L."/>
            <person name="Shi X."/>
            <person name="Wang X."/>
            <person name="Wu Q."/>
            <person name="Li C."/>
            <person name="Ren X."/>
            <person name="Wang J."/>
            <person name="Wang X."/>
            <person name="Li D."/>
            <person name="Liu D."/>
            <person name="Zhang X."/>
            <person name="Ji Z."/>
            <person name="Zhao W."/>
            <person name="Sun Y."/>
            <person name="Zhang Z."/>
            <person name="Bao J."/>
            <person name="Han Y."/>
            <person name="Dong L."/>
            <person name="Ji J."/>
            <person name="Chen P."/>
            <person name="Wu S."/>
            <person name="Liu J."/>
            <person name="Xiao Y."/>
            <person name="Bu D."/>
            <person name="Tan J."/>
            <person name="Yang L."/>
            <person name="Ye C."/>
            <person name="Zhang J."/>
            <person name="Xu J."/>
            <person name="Zhou Y."/>
            <person name="Yu Y."/>
            <person name="Zhang B."/>
            <person name="Zhuang S."/>
            <person name="Wei H."/>
            <person name="Liu B."/>
            <person name="Lei M."/>
            <person name="Yu H."/>
            <person name="Li Y."/>
            <person name="Xu H."/>
            <person name="Wei S."/>
            <person name="He X."/>
            <person name="Fang L."/>
            <person name="Zhang Z."/>
            <person name="Zhang Y."/>
            <person name="Huang X."/>
            <person name="Su Z."/>
            <person name="Tong W."/>
            <person name="Li J."/>
            <person name="Tong Z."/>
            <person name="Li S."/>
            <person name="Ye J."/>
            <person name="Wang L."/>
            <person name="Fang L."/>
            <person name="Lei T."/>
            <person name="Chen C."/>
            <person name="Chen H."/>
            <person name="Xu Z."/>
            <person name="Li H."/>
            <person name="Huang H."/>
            <person name="Zhang F."/>
            <person name="Xu H."/>
            <person name="Li N."/>
            <person name="Zhao C."/>
            <person name="Li S."/>
            <person name="Dong L."/>
            <person name="Huang Y."/>
            <person name="Li L."/>
            <person name="Xi Y."/>
            <person name="Qi Q."/>
            <person name="Li W."/>
            <person name="Zhang B."/>
            <person name="Hu W."/>
            <person name="Zhang Y."/>
            <person name="Tian X."/>
            <person name="Jiao Y."/>
            <person name="Liang X."/>
            <person name="Jin J."/>
            <person name="Gao L."/>
            <person name="Zheng W."/>
            <person name="Hao B."/>
            <person name="Liu S."/>
            <person name="Wang W."/>
            <person name="Yuan L."/>
            <person name="Cao M."/>
            <person name="McDermott J."/>
            <person name="Samudrala R."/>
            <person name="Wang J."/>
            <person name="Wong G.K."/>
            <person name="Yang H."/>
        </authorList>
    </citation>
    <scope>NUCLEOTIDE SEQUENCE [LARGE SCALE GENOMIC DNA]</scope>
</reference>
<proteinExistence type="predicted"/>
<name>A0A8J8YNJ9_ORYSJ</name>
<dbReference type="Proteomes" id="UP000007752">
    <property type="component" value="Chromosome 11"/>
</dbReference>
<accession>A0A8J8YNJ9</accession>
<dbReference type="AlphaFoldDB" id="A0A8J8YNJ9"/>
<sequence length="108" mass="11705">MARSTQGEASGRWRAEPTHAVIEDGRVMVIEVAVGMLDQHPIGQILCPSRRILCVSSERYRSLKATLDDDENDVGGGHMLCRHGVVAGSDMERGVKRCSHGVKGGRGH</sequence>
<reference evidence="1" key="2">
    <citation type="submission" date="2008-12" db="EMBL/GenBank/DDBJ databases">
        <title>Improved gene annotation of the rice (Oryza sativa) genomes.</title>
        <authorList>
            <person name="Wang J."/>
            <person name="Li R."/>
            <person name="Fan W."/>
            <person name="Huang Q."/>
            <person name="Zhang J."/>
            <person name="Zhou Y."/>
            <person name="Hu Y."/>
            <person name="Zi S."/>
            <person name="Li J."/>
            <person name="Ni P."/>
            <person name="Zheng H."/>
            <person name="Zhang Y."/>
            <person name="Zhao M."/>
            <person name="Hao Q."/>
            <person name="McDermott J."/>
            <person name="Samudrala R."/>
            <person name="Kristiansen K."/>
            <person name="Wong G.K.-S."/>
        </authorList>
    </citation>
    <scope>NUCLEOTIDE SEQUENCE</scope>
</reference>
<dbReference type="EMBL" id="CM000148">
    <property type="protein sequence ID" value="EAZ18280.1"/>
    <property type="molecule type" value="Genomic_DNA"/>
</dbReference>